<feature type="compositionally biased region" description="Basic and acidic residues" evidence="1">
    <location>
        <begin position="199"/>
        <end position="218"/>
    </location>
</feature>
<proteinExistence type="predicted"/>
<feature type="region of interest" description="Disordered" evidence="1">
    <location>
        <begin position="264"/>
        <end position="324"/>
    </location>
</feature>
<reference evidence="2" key="1">
    <citation type="journal article" date="2020" name="Stud. Mycol.">
        <title>101 Dothideomycetes genomes: a test case for predicting lifestyles and emergence of pathogens.</title>
        <authorList>
            <person name="Haridas S."/>
            <person name="Albert R."/>
            <person name="Binder M."/>
            <person name="Bloem J."/>
            <person name="Labutti K."/>
            <person name="Salamov A."/>
            <person name="Andreopoulos B."/>
            <person name="Baker S."/>
            <person name="Barry K."/>
            <person name="Bills G."/>
            <person name="Bluhm B."/>
            <person name="Cannon C."/>
            <person name="Castanera R."/>
            <person name="Culley D."/>
            <person name="Daum C."/>
            <person name="Ezra D."/>
            <person name="Gonzalez J."/>
            <person name="Henrissat B."/>
            <person name="Kuo A."/>
            <person name="Liang C."/>
            <person name="Lipzen A."/>
            <person name="Lutzoni F."/>
            <person name="Magnuson J."/>
            <person name="Mondo S."/>
            <person name="Nolan M."/>
            <person name="Ohm R."/>
            <person name="Pangilinan J."/>
            <person name="Park H.-J."/>
            <person name="Ramirez L."/>
            <person name="Alfaro M."/>
            <person name="Sun H."/>
            <person name="Tritt A."/>
            <person name="Yoshinaga Y."/>
            <person name="Zwiers L.-H."/>
            <person name="Turgeon B."/>
            <person name="Goodwin S."/>
            <person name="Spatafora J."/>
            <person name="Crous P."/>
            <person name="Grigoriev I."/>
        </authorList>
    </citation>
    <scope>NUCLEOTIDE SEQUENCE</scope>
    <source>
        <strain evidence="2">CBS 279.74</strain>
    </source>
</reference>
<evidence type="ECO:0000313" key="2">
    <source>
        <dbReference type="EMBL" id="KAF2707514.1"/>
    </source>
</evidence>
<evidence type="ECO:0000313" key="3">
    <source>
        <dbReference type="Proteomes" id="UP000799428"/>
    </source>
</evidence>
<feature type="region of interest" description="Disordered" evidence="1">
    <location>
        <begin position="195"/>
        <end position="251"/>
    </location>
</feature>
<dbReference type="AlphaFoldDB" id="A0A6G1K3S2"/>
<accession>A0A6G1K3S2</accession>
<feature type="compositionally biased region" description="Polar residues" evidence="1">
    <location>
        <begin position="283"/>
        <end position="324"/>
    </location>
</feature>
<organism evidence="2 3">
    <name type="scientific">Pleomassaria siparia CBS 279.74</name>
    <dbReference type="NCBI Taxonomy" id="1314801"/>
    <lineage>
        <taxon>Eukaryota</taxon>
        <taxon>Fungi</taxon>
        <taxon>Dikarya</taxon>
        <taxon>Ascomycota</taxon>
        <taxon>Pezizomycotina</taxon>
        <taxon>Dothideomycetes</taxon>
        <taxon>Pleosporomycetidae</taxon>
        <taxon>Pleosporales</taxon>
        <taxon>Pleomassariaceae</taxon>
        <taxon>Pleomassaria</taxon>
    </lineage>
</organism>
<sequence length="324" mass="37655">MWNFKRIPSPFISAFDDFKHVERRCREHYYKLKHIGRRGAAAEISSRGLVPATIIATLHETLKVARTHVLLGKTVTTTRTEREVRIPIWVRKTSAMDASTTMSLQDLIDKGTDVWSSLTELRTSNLRLNRNMGHDYEWLAWGKILRKHVLNVFPYDGMMLHEVRPDYIIYSVKSEQKWVWSYELTRWVIDAAKHKMAKKREQTSPKRKRADTSDDQQRTKRIRPSEDEEVYEDIEDMEEDDDEPHESTPEEIKKQLRDARAMIEHLRREIKGFRSQPTHDSEANGSSPVTQSTDSETNESPPVTQSTDSEASESSPVTQSTDSR</sequence>
<evidence type="ECO:0000256" key="1">
    <source>
        <dbReference type="SAM" id="MobiDB-lite"/>
    </source>
</evidence>
<gene>
    <name evidence="2" type="ORF">K504DRAFT_458015</name>
</gene>
<feature type="compositionally biased region" description="Basic and acidic residues" evidence="1">
    <location>
        <begin position="264"/>
        <end position="282"/>
    </location>
</feature>
<name>A0A6G1K3S2_9PLEO</name>
<dbReference type="Proteomes" id="UP000799428">
    <property type="component" value="Unassembled WGS sequence"/>
</dbReference>
<protein>
    <submittedName>
        <fullName evidence="2">Uncharacterized protein</fullName>
    </submittedName>
</protein>
<keyword evidence="3" id="KW-1185">Reference proteome</keyword>
<feature type="compositionally biased region" description="Acidic residues" evidence="1">
    <location>
        <begin position="226"/>
        <end position="244"/>
    </location>
</feature>
<dbReference type="OrthoDB" id="5429427at2759"/>
<dbReference type="EMBL" id="MU005773">
    <property type="protein sequence ID" value="KAF2707514.1"/>
    <property type="molecule type" value="Genomic_DNA"/>
</dbReference>